<dbReference type="EMBL" id="WHLY01000001">
    <property type="protein sequence ID" value="MPR31824.1"/>
    <property type="molecule type" value="Genomic_DNA"/>
</dbReference>
<proteinExistence type="predicted"/>
<accession>A0A7C9F6S1</accession>
<evidence type="ECO:0000313" key="1">
    <source>
        <dbReference type="EMBL" id="MPR31824.1"/>
    </source>
</evidence>
<dbReference type="Proteomes" id="UP000479293">
    <property type="component" value="Unassembled WGS sequence"/>
</dbReference>
<sequence>MTSCKDKNAEPDFPLTKAYYAFRAFNPTNPSQPRNEVGFDTLTYRAEDGSTRVLSNRSIFFTNDYDTTIYVNVPADRILEGYLSSSKAQSVSIEVGLIDKSGAKQKQGYNLAGINSQNLNASTLVKVSLRRQVSAMDIREAN</sequence>
<protein>
    <submittedName>
        <fullName evidence="1">Uncharacterized protein</fullName>
    </submittedName>
</protein>
<organism evidence="1 2">
    <name type="scientific">Salmonirosea aquatica</name>
    <dbReference type="NCBI Taxonomy" id="2654236"/>
    <lineage>
        <taxon>Bacteria</taxon>
        <taxon>Pseudomonadati</taxon>
        <taxon>Bacteroidota</taxon>
        <taxon>Cytophagia</taxon>
        <taxon>Cytophagales</taxon>
        <taxon>Spirosomataceae</taxon>
        <taxon>Salmonirosea</taxon>
    </lineage>
</organism>
<reference evidence="1 2" key="1">
    <citation type="submission" date="2019-10" db="EMBL/GenBank/DDBJ databases">
        <title>Draft Genome Sequence of Cytophagaceae sp. SJW1-29.</title>
        <authorList>
            <person name="Choi A."/>
        </authorList>
    </citation>
    <scope>NUCLEOTIDE SEQUENCE [LARGE SCALE GENOMIC DNA]</scope>
    <source>
        <strain evidence="1 2">SJW1-29</strain>
    </source>
</reference>
<dbReference type="RefSeq" id="WP_152755832.1">
    <property type="nucleotide sequence ID" value="NZ_WHLY01000001.1"/>
</dbReference>
<evidence type="ECO:0000313" key="2">
    <source>
        <dbReference type="Proteomes" id="UP000479293"/>
    </source>
</evidence>
<gene>
    <name evidence="1" type="ORF">GBK04_00285</name>
</gene>
<dbReference type="AlphaFoldDB" id="A0A7C9F6S1"/>
<comment type="caution">
    <text evidence="1">The sequence shown here is derived from an EMBL/GenBank/DDBJ whole genome shotgun (WGS) entry which is preliminary data.</text>
</comment>
<keyword evidence="2" id="KW-1185">Reference proteome</keyword>
<name>A0A7C9F6S1_9BACT</name>